<evidence type="ECO:0000256" key="7">
    <source>
        <dbReference type="ARBA" id="ARBA00023146"/>
    </source>
</evidence>
<evidence type="ECO:0000256" key="2">
    <source>
        <dbReference type="ARBA" id="ARBA00013164"/>
    </source>
</evidence>
<keyword evidence="5 8" id="KW-0067">ATP-binding</keyword>
<evidence type="ECO:0000256" key="1">
    <source>
        <dbReference type="ARBA" id="ARBA00005594"/>
    </source>
</evidence>
<dbReference type="CDD" id="cd00812">
    <property type="entry name" value="LeuRS_core"/>
    <property type="match status" value="1"/>
</dbReference>
<comment type="similarity">
    <text evidence="1 8">Belongs to the class-I aminoacyl-tRNA synthetase family.</text>
</comment>
<dbReference type="PANTHER" id="PTHR43740:SF2">
    <property type="entry name" value="LEUCINE--TRNA LIGASE, MITOCHONDRIAL"/>
    <property type="match status" value="1"/>
</dbReference>
<dbReference type="EMBL" id="CP111019">
    <property type="protein sequence ID" value="WAR12313.1"/>
    <property type="molecule type" value="Genomic_DNA"/>
</dbReference>
<dbReference type="SUPFAM" id="SSF52374">
    <property type="entry name" value="Nucleotidylyl transferase"/>
    <property type="match status" value="1"/>
</dbReference>
<protein>
    <recommendedName>
        <fullName evidence="2">leucine--tRNA ligase</fullName>
        <ecNumber evidence="2">6.1.1.4</ecNumber>
    </recommendedName>
</protein>
<dbReference type="PRINTS" id="PR00985">
    <property type="entry name" value="TRNASYNTHLEU"/>
</dbReference>
<dbReference type="PANTHER" id="PTHR43740">
    <property type="entry name" value="LEUCYL-TRNA SYNTHETASE"/>
    <property type="match status" value="1"/>
</dbReference>
<dbReference type="PROSITE" id="PS00178">
    <property type="entry name" value="AA_TRNA_LIGASE_I"/>
    <property type="match status" value="1"/>
</dbReference>
<dbReference type="EC" id="6.1.1.4" evidence="2"/>
<dbReference type="InterPro" id="IPR001412">
    <property type="entry name" value="aa-tRNA-synth_I_CS"/>
</dbReference>
<feature type="compositionally biased region" description="Basic residues" evidence="9">
    <location>
        <begin position="599"/>
        <end position="610"/>
    </location>
</feature>
<dbReference type="InterPro" id="IPR002302">
    <property type="entry name" value="Leu-tRNA-ligase"/>
</dbReference>
<gene>
    <name evidence="11" type="ORF">MAR_026493</name>
</gene>
<evidence type="ECO:0000256" key="5">
    <source>
        <dbReference type="ARBA" id="ARBA00022840"/>
    </source>
</evidence>
<dbReference type="Proteomes" id="UP001164746">
    <property type="component" value="Chromosome 8"/>
</dbReference>
<evidence type="ECO:0000259" key="10">
    <source>
        <dbReference type="Pfam" id="PF09334"/>
    </source>
</evidence>
<dbReference type="Gene3D" id="1.10.730.10">
    <property type="entry name" value="Isoleucyl-tRNA Synthetase, Domain 1"/>
    <property type="match status" value="1"/>
</dbReference>
<feature type="region of interest" description="Disordered" evidence="9">
    <location>
        <begin position="596"/>
        <end position="624"/>
    </location>
</feature>
<sequence>MLGQLTVTWNVLKHCRIFLQQLRGLASLYEQNGKWVPQLKNNTMLDIENAWKTQLQQYDRSEQSRLKNNGNEKFYVLSMFPYPSGKLHMGHVRVYTISDMMARYHRMLGHQVVHPMGFDAFGLPAENAAIERNLHPKEWTYSNISVMKRQLGNLCCNFDWDREVTTCDPGYYRWTQYIFLRMYEAGLVYQRQASVNWDPVDETVLADEQIDDEGQAWRSGALAERRYLKQWYIQTTAYAKGGDAEDVLSIFTETPEAVYGISHIVLPTSHRYNQLQYYKHFDGLTRQETREAVMALAREGGFGGHPVSSHLRDWLISRQRYWGTPIPIIHCPECKAVPVPYEDLPVELPESTTTGHNALKKNTDWLNVTCPKCGGPAKRETDTMDTFVDSSWYFLRYLNKSNLDLPISKERADAYMPVDLYIGGKEHVYIGVQKWLHRVWTLVGVLVEPVAKQPVSHDLVSQWDKKIKEFRNKYLLEKVPDDVAVISEEYKRAVRDLVIMITPAAPMISMECWAALQHTGIAEKVNKRHTIGKLPLSHKAFRALSEQNVIYILGHEDFFLNTVKNNEIVHTQLVVKPNLSAQVNLSIPSLEFELENKTKGKKKGGKKGKQQHQDSESADVKQYR</sequence>
<proteinExistence type="inferred from homology"/>
<dbReference type="InterPro" id="IPR015413">
    <property type="entry name" value="Methionyl/Leucyl_tRNA_Synth"/>
</dbReference>
<keyword evidence="4 8" id="KW-0547">Nucleotide-binding</keyword>
<accession>A0ABY7EQV0</accession>
<feature type="domain" description="Methionyl/Leucyl tRNA synthetase" evidence="10">
    <location>
        <begin position="75"/>
        <end position="327"/>
    </location>
</feature>
<reference evidence="11" key="1">
    <citation type="submission" date="2022-11" db="EMBL/GenBank/DDBJ databases">
        <title>Centuries of genome instability and evolution in soft-shell clam transmissible cancer (bioRxiv).</title>
        <authorList>
            <person name="Hart S.F.M."/>
            <person name="Yonemitsu M.A."/>
            <person name="Giersch R.M."/>
            <person name="Beal B.F."/>
            <person name="Arriagada G."/>
            <person name="Davis B.W."/>
            <person name="Ostrander E.A."/>
            <person name="Goff S.P."/>
            <person name="Metzger M.J."/>
        </authorList>
    </citation>
    <scope>NUCLEOTIDE SEQUENCE</scope>
    <source>
        <strain evidence="11">MELC-2E11</strain>
        <tissue evidence="11">Siphon/mantle</tissue>
    </source>
</reference>
<evidence type="ECO:0000256" key="3">
    <source>
        <dbReference type="ARBA" id="ARBA00022598"/>
    </source>
</evidence>
<name>A0ABY7EQV0_MYAAR</name>
<keyword evidence="6 8" id="KW-0648">Protein biosynthesis</keyword>
<evidence type="ECO:0000256" key="6">
    <source>
        <dbReference type="ARBA" id="ARBA00022917"/>
    </source>
</evidence>
<evidence type="ECO:0000313" key="12">
    <source>
        <dbReference type="Proteomes" id="UP001164746"/>
    </source>
</evidence>
<evidence type="ECO:0000256" key="8">
    <source>
        <dbReference type="RuleBase" id="RU363039"/>
    </source>
</evidence>
<keyword evidence="3 8" id="KW-0436">Ligase</keyword>
<keyword evidence="7 8" id="KW-0030">Aminoacyl-tRNA synthetase</keyword>
<organism evidence="11 12">
    <name type="scientific">Mya arenaria</name>
    <name type="common">Soft-shell clam</name>
    <dbReference type="NCBI Taxonomy" id="6604"/>
    <lineage>
        <taxon>Eukaryota</taxon>
        <taxon>Metazoa</taxon>
        <taxon>Spiralia</taxon>
        <taxon>Lophotrochozoa</taxon>
        <taxon>Mollusca</taxon>
        <taxon>Bivalvia</taxon>
        <taxon>Autobranchia</taxon>
        <taxon>Heteroconchia</taxon>
        <taxon>Euheterodonta</taxon>
        <taxon>Imparidentia</taxon>
        <taxon>Neoheterodontei</taxon>
        <taxon>Myida</taxon>
        <taxon>Myoidea</taxon>
        <taxon>Myidae</taxon>
        <taxon>Mya</taxon>
    </lineage>
</organism>
<feature type="compositionally biased region" description="Basic and acidic residues" evidence="9">
    <location>
        <begin position="611"/>
        <end position="624"/>
    </location>
</feature>
<evidence type="ECO:0000256" key="9">
    <source>
        <dbReference type="SAM" id="MobiDB-lite"/>
    </source>
</evidence>
<dbReference type="Pfam" id="PF09334">
    <property type="entry name" value="tRNA-synt_1g"/>
    <property type="match status" value="1"/>
</dbReference>
<keyword evidence="12" id="KW-1185">Reference proteome</keyword>
<evidence type="ECO:0000256" key="4">
    <source>
        <dbReference type="ARBA" id="ARBA00022741"/>
    </source>
</evidence>
<dbReference type="Gene3D" id="3.40.50.620">
    <property type="entry name" value="HUPs"/>
    <property type="match status" value="1"/>
</dbReference>
<evidence type="ECO:0000313" key="11">
    <source>
        <dbReference type="EMBL" id="WAR12313.1"/>
    </source>
</evidence>
<dbReference type="InterPro" id="IPR014729">
    <property type="entry name" value="Rossmann-like_a/b/a_fold"/>
</dbReference>